<accession>A0A6J4TDZ4</accession>
<proteinExistence type="predicted"/>
<reference evidence="1" key="1">
    <citation type="submission" date="2020-02" db="EMBL/GenBank/DDBJ databases">
        <authorList>
            <person name="Meier V. D."/>
        </authorList>
    </citation>
    <scope>NUCLEOTIDE SEQUENCE</scope>
    <source>
        <strain evidence="1">AVDCRST_MAG31</strain>
    </source>
</reference>
<gene>
    <name evidence="1" type="ORF">AVDCRST_MAG31-1497</name>
</gene>
<evidence type="ECO:0000313" key="1">
    <source>
        <dbReference type="EMBL" id="CAA9519667.1"/>
    </source>
</evidence>
<dbReference type="AlphaFoldDB" id="A0A6J4TDZ4"/>
<dbReference type="EMBL" id="CADCWA010000108">
    <property type="protein sequence ID" value="CAA9519667.1"/>
    <property type="molecule type" value="Genomic_DNA"/>
</dbReference>
<sequence length="235" mass="24981">MRQAFDIQEYILRELDPNLASSFFNETSGSAIISRALRMEARWPIVARHTAGAQDCECEVAWANTYRVGIQYTATASRCGNAVYNRHRAPASRHLRLVGAVPNVRAAAFRQSVTEVGAEGLAAVATSTTTQTTLAGLSFNGLDGIAVTPRGLLLDAQKGFAFVVDCTQAKEFALAHWLVNGADGGRLFVRCFGGDGIVRENAAGDVLASLTTLAWNAPSKSWTGAATMADSSLIG</sequence>
<dbReference type="RefSeq" id="WP_294169506.1">
    <property type="nucleotide sequence ID" value="NZ_CADCWA010000108.1"/>
</dbReference>
<organism evidence="1">
    <name type="scientific">uncultured Sphingomonas sp</name>
    <dbReference type="NCBI Taxonomy" id="158754"/>
    <lineage>
        <taxon>Bacteria</taxon>
        <taxon>Pseudomonadati</taxon>
        <taxon>Pseudomonadota</taxon>
        <taxon>Alphaproteobacteria</taxon>
        <taxon>Sphingomonadales</taxon>
        <taxon>Sphingomonadaceae</taxon>
        <taxon>Sphingomonas</taxon>
        <taxon>environmental samples</taxon>
    </lineage>
</organism>
<name>A0A6J4TDZ4_9SPHN</name>
<protein>
    <submittedName>
        <fullName evidence="1">Uncharacterized protein</fullName>
    </submittedName>
</protein>